<gene>
    <name evidence="7" type="ORF">L1F33_10520</name>
</gene>
<dbReference type="PIRSF" id="PIRSF006060">
    <property type="entry name" value="AA_transporter"/>
    <property type="match status" value="1"/>
</dbReference>
<feature type="transmembrane region" description="Helical" evidence="6">
    <location>
        <begin position="267"/>
        <end position="291"/>
    </location>
</feature>
<evidence type="ECO:0000256" key="6">
    <source>
        <dbReference type="SAM" id="Phobius"/>
    </source>
</evidence>
<proteinExistence type="predicted"/>
<dbReference type="RefSeq" id="WP_265557852.1">
    <property type="nucleotide sequence ID" value="NZ_CP092471.1"/>
</dbReference>
<feature type="transmembrane region" description="Helical" evidence="6">
    <location>
        <begin position="348"/>
        <end position="366"/>
    </location>
</feature>
<dbReference type="Proteomes" id="UP001065265">
    <property type="component" value="Chromosome"/>
</dbReference>
<keyword evidence="2" id="KW-1003">Cell membrane</keyword>
<dbReference type="Pfam" id="PF13520">
    <property type="entry name" value="AA_permease_2"/>
    <property type="match status" value="1"/>
</dbReference>
<sequence length="397" mass="40258">MNRPRGKAKKGQLGLAAVWAIAVGGMVGGGIFSTLGVVIANAGHWAALSFVLGGLVAYATGHSLAALTVEKDEAGGIYSFLRDLEFARLAKWSAWILLAGYVLTCAVYAYTFGAYLGHALGGPSWLPPAMAASAILAMTAINLRGAGQAAGVEIAIVAVKLVILTGLAAFGLWQFDAAKLSIPDQPGMIGVVIGAASVFMAYEGFELVAYDYDEMADRKKVMGRIMPLAIGSAAAIYVLVALAVPMLTGTQAVIENGEVALSQAGQAALGTAGLIAVTIAAALSTASAINATLFSSARLAREVADDGALPAALGRRNDAGSPQWAVLSLAALALALAVLGGLDGLVSGASVVFLLVFGTLNALAVKEGVGRRWITLPGAVLAFAALLVLLAHFAGLI</sequence>
<dbReference type="Gene3D" id="1.20.1740.10">
    <property type="entry name" value="Amino acid/polyamine transporter I"/>
    <property type="match status" value="1"/>
</dbReference>
<feature type="transmembrane region" description="Helical" evidence="6">
    <location>
        <begin position="187"/>
        <end position="205"/>
    </location>
</feature>
<evidence type="ECO:0000256" key="2">
    <source>
        <dbReference type="ARBA" id="ARBA00022475"/>
    </source>
</evidence>
<feature type="transmembrane region" description="Helical" evidence="6">
    <location>
        <begin position="324"/>
        <end position="342"/>
    </location>
</feature>
<dbReference type="InterPro" id="IPR002293">
    <property type="entry name" value="AA/rel_permease1"/>
</dbReference>
<feature type="transmembrane region" description="Helical" evidence="6">
    <location>
        <begin position="225"/>
        <end position="247"/>
    </location>
</feature>
<name>A0ABY5SZM1_9SPHN</name>
<feature type="transmembrane region" description="Helical" evidence="6">
    <location>
        <begin position="45"/>
        <end position="69"/>
    </location>
</feature>
<feature type="transmembrane region" description="Helical" evidence="6">
    <location>
        <begin position="12"/>
        <end position="39"/>
    </location>
</feature>
<dbReference type="EMBL" id="CP092471">
    <property type="protein sequence ID" value="UVI38679.1"/>
    <property type="molecule type" value="Genomic_DNA"/>
</dbReference>
<feature type="transmembrane region" description="Helical" evidence="6">
    <location>
        <begin position="155"/>
        <end position="175"/>
    </location>
</feature>
<evidence type="ECO:0000256" key="1">
    <source>
        <dbReference type="ARBA" id="ARBA00004651"/>
    </source>
</evidence>
<evidence type="ECO:0000313" key="8">
    <source>
        <dbReference type="Proteomes" id="UP001065265"/>
    </source>
</evidence>
<evidence type="ECO:0000256" key="3">
    <source>
        <dbReference type="ARBA" id="ARBA00022692"/>
    </source>
</evidence>
<comment type="subcellular location">
    <subcellularLocation>
        <location evidence="1">Cell membrane</location>
        <topology evidence="1">Multi-pass membrane protein</topology>
    </subcellularLocation>
</comment>
<reference evidence="7" key="1">
    <citation type="submission" date="2022-02" db="EMBL/GenBank/DDBJ databases">
        <title>Qipengyuania spongiae sp. nov., isolated from marine sponge.</title>
        <authorList>
            <person name="Li Z."/>
            <person name="Zhang M."/>
        </authorList>
    </citation>
    <scope>NUCLEOTIDE SEQUENCE</scope>
    <source>
        <strain evidence="7">PHS-Z21</strain>
    </source>
</reference>
<dbReference type="PANTHER" id="PTHR42770:SF11">
    <property type="entry name" value="INNER MEMBRANE TRANSPORT PROTEIN YBAT"/>
    <property type="match status" value="1"/>
</dbReference>
<organism evidence="7 8">
    <name type="scientific">Qipengyuania spongiae</name>
    <dbReference type="NCBI Taxonomy" id="2909673"/>
    <lineage>
        <taxon>Bacteria</taxon>
        <taxon>Pseudomonadati</taxon>
        <taxon>Pseudomonadota</taxon>
        <taxon>Alphaproteobacteria</taxon>
        <taxon>Sphingomonadales</taxon>
        <taxon>Erythrobacteraceae</taxon>
        <taxon>Qipengyuania</taxon>
    </lineage>
</organism>
<keyword evidence="3 6" id="KW-0812">Transmembrane</keyword>
<dbReference type="InterPro" id="IPR050367">
    <property type="entry name" value="APC_superfamily"/>
</dbReference>
<keyword evidence="5 6" id="KW-0472">Membrane</keyword>
<protein>
    <submittedName>
        <fullName evidence="7">APC family permease</fullName>
    </submittedName>
</protein>
<feature type="transmembrane region" description="Helical" evidence="6">
    <location>
        <begin position="89"/>
        <end position="113"/>
    </location>
</feature>
<evidence type="ECO:0000256" key="4">
    <source>
        <dbReference type="ARBA" id="ARBA00022989"/>
    </source>
</evidence>
<feature type="transmembrane region" description="Helical" evidence="6">
    <location>
        <begin position="373"/>
        <end position="394"/>
    </location>
</feature>
<feature type="transmembrane region" description="Helical" evidence="6">
    <location>
        <begin position="125"/>
        <end position="143"/>
    </location>
</feature>
<keyword evidence="8" id="KW-1185">Reference proteome</keyword>
<keyword evidence="4 6" id="KW-1133">Transmembrane helix</keyword>
<accession>A0ABY5SZM1</accession>
<evidence type="ECO:0000313" key="7">
    <source>
        <dbReference type="EMBL" id="UVI38679.1"/>
    </source>
</evidence>
<evidence type="ECO:0000256" key="5">
    <source>
        <dbReference type="ARBA" id="ARBA00023136"/>
    </source>
</evidence>
<dbReference type="PANTHER" id="PTHR42770">
    <property type="entry name" value="AMINO ACID TRANSPORTER-RELATED"/>
    <property type="match status" value="1"/>
</dbReference>